<comment type="subcellular location">
    <subcellularLocation>
        <location evidence="1">Membrane</location>
    </subcellularLocation>
</comment>
<name>A0A545TUU7_9PROT</name>
<dbReference type="Gene3D" id="3.30.160.190">
    <property type="entry name" value="atu1810 like domain"/>
    <property type="match status" value="1"/>
</dbReference>
<keyword evidence="6" id="KW-0472">Membrane</keyword>
<dbReference type="GO" id="GO:0016020">
    <property type="term" value="C:membrane"/>
    <property type="evidence" value="ECO:0007669"/>
    <property type="project" value="UniProtKB-SubCell"/>
</dbReference>
<evidence type="ECO:0000313" key="8">
    <source>
        <dbReference type="Proteomes" id="UP000315252"/>
    </source>
</evidence>
<keyword evidence="8" id="KW-1185">Reference proteome</keyword>
<evidence type="ECO:0000256" key="5">
    <source>
        <dbReference type="ARBA" id="ARBA00022982"/>
    </source>
</evidence>
<dbReference type="OrthoDB" id="9799572at2"/>
<dbReference type="InterPro" id="IPR038532">
    <property type="entry name" value="NDUFS4-like_sf"/>
</dbReference>
<dbReference type="PANTHER" id="PTHR12219">
    <property type="entry name" value="NADH-UBIQUINONE OXIDOREDUCTASE"/>
    <property type="match status" value="1"/>
</dbReference>
<keyword evidence="2" id="KW-0813">Transport</keyword>
<protein>
    <submittedName>
        <fullName evidence="7">ETC complex I subunit</fullName>
    </submittedName>
</protein>
<keyword evidence="4" id="KW-0809">Transit peptide</keyword>
<keyword evidence="5" id="KW-0249">Electron transport</keyword>
<comment type="caution">
    <text evidence="7">The sequence shown here is derived from an EMBL/GenBank/DDBJ whole genome shotgun (WGS) entry which is preliminary data.</text>
</comment>
<sequence length="101" mass="12014">MQVRIFQPPKTSMQSGRARTERWVVEFEPETARQVEPLMGWTSSADTKTQLRLWFDSKDEAIAYAQRKGYMYSLEQPHERRITPKAYADNFAFKRTGRWTH</sequence>
<dbReference type="AlphaFoldDB" id="A0A545TUU7"/>
<evidence type="ECO:0000256" key="4">
    <source>
        <dbReference type="ARBA" id="ARBA00022946"/>
    </source>
</evidence>
<evidence type="ECO:0000256" key="6">
    <source>
        <dbReference type="ARBA" id="ARBA00023136"/>
    </source>
</evidence>
<organism evidence="7 8">
    <name type="scientific">Denitrobaculum tricleocarpae</name>
    <dbReference type="NCBI Taxonomy" id="2591009"/>
    <lineage>
        <taxon>Bacteria</taxon>
        <taxon>Pseudomonadati</taxon>
        <taxon>Pseudomonadota</taxon>
        <taxon>Alphaproteobacteria</taxon>
        <taxon>Rhodospirillales</taxon>
        <taxon>Rhodospirillaceae</taxon>
        <taxon>Denitrobaculum</taxon>
    </lineage>
</organism>
<dbReference type="Pfam" id="PF04800">
    <property type="entry name" value="NDUS4"/>
    <property type="match status" value="1"/>
</dbReference>
<gene>
    <name evidence="7" type="ORF">FKG95_09235</name>
</gene>
<accession>A0A545TUU7</accession>
<dbReference type="PANTHER" id="PTHR12219:SF8">
    <property type="entry name" value="NADH DEHYDROGENASE [UBIQUINONE] IRON-SULFUR PROTEIN 4, MITOCHONDRIAL"/>
    <property type="match status" value="1"/>
</dbReference>
<dbReference type="Proteomes" id="UP000315252">
    <property type="component" value="Unassembled WGS sequence"/>
</dbReference>
<proteinExistence type="predicted"/>
<dbReference type="GO" id="GO:0022900">
    <property type="term" value="P:electron transport chain"/>
    <property type="evidence" value="ECO:0007669"/>
    <property type="project" value="InterPro"/>
</dbReference>
<reference evidence="7 8" key="1">
    <citation type="submission" date="2019-06" db="EMBL/GenBank/DDBJ databases">
        <title>Whole genome sequence for Rhodospirillaceae sp. R148.</title>
        <authorList>
            <person name="Wang G."/>
        </authorList>
    </citation>
    <scope>NUCLEOTIDE SEQUENCE [LARGE SCALE GENOMIC DNA]</scope>
    <source>
        <strain evidence="7 8">R148</strain>
    </source>
</reference>
<dbReference type="EMBL" id="VHSH01000003">
    <property type="protein sequence ID" value="TQV80931.1"/>
    <property type="molecule type" value="Genomic_DNA"/>
</dbReference>
<evidence type="ECO:0000313" key="7">
    <source>
        <dbReference type="EMBL" id="TQV80931.1"/>
    </source>
</evidence>
<evidence type="ECO:0000256" key="2">
    <source>
        <dbReference type="ARBA" id="ARBA00022448"/>
    </source>
</evidence>
<evidence type="ECO:0000256" key="3">
    <source>
        <dbReference type="ARBA" id="ARBA00022660"/>
    </source>
</evidence>
<evidence type="ECO:0000256" key="1">
    <source>
        <dbReference type="ARBA" id="ARBA00004370"/>
    </source>
</evidence>
<keyword evidence="3" id="KW-0679">Respiratory chain</keyword>
<dbReference type="InterPro" id="IPR006885">
    <property type="entry name" value="NADH_UbQ_FeS_4_mit-like"/>
</dbReference>